<dbReference type="PANTHER" id="PTHR14344">
    <property type="entry name" value="WD REPEAT PROTEIN"/>
    <property type="match status" value="1"/>
</dbReference>
<dbReference type="OrthoDB" id="5594999at2759"/>
<evidence type="ECO:0000256" key="3">
    <source>
        <dbReference type="ARBA" id="ARBA00022574"/>
    </source>
</evidence>
<sequence length="1169" mass="127045">MSLSLQHIDACLPVTALKAFGWDDRRFVFEGQGSFFRVINDATGVVSAQIQAFKRNNVHGFITLNQRSQDHGTRRVQIIVWGGRSVRAIDLLMGPGAEVSLSISSAEFLAPDWIMSGCASAENGHHGAFMITANNAIIGLELLDCGNSARETVISIHQLATSVKSILYSAHVIALSPSHVLMASGTVFGEIIVWSCFLNGSEMRQANAVASIHHFFTGHDGSIFHVRISPKIASLNAGQSGRLLASCSDDRTVRIWDISDCERKTAQDPSAYSTDGYDLRSTGFGPVEEGEQGVGSESCVVQAFGHIARIWGVHFRSIQHDDQTGMGLVSRGEDSTCIMWDLSWQSTSAGPTQYQLSQASSLHPHYGKHIWSLDLCRIGSETIVYTGGADGALKSFAIEENDDLFRGNKRSTLEQPSALRKKPHKSEELKASAFVSHDCLIGSSAQGQIQLGYLNGIETNITWKELCIEPELGSWVLMASEPRKGLALISNARGLIRLYNHSTKSIVKITELGTRPLNLFFLEAHSPEIETSSNGFMFLVCYTAEEKITLVTVSDRNSDSPKVETSTIGVPPSFVAASAALVFNGQYLAVGSKGGGLAIFETFDVGKGSRPVLLDRRVHGKEFVNHLSLISSIAGENGSIFEYLLSCGRDGTYCVHELELREDRQDAVSMQIVHRTASLVGGNIEGGYFDKTTGQFMLYGFRSQDFVLRNESKLTDVVSIASGGFRRAWAFHPGTKESDALFTWRDQGALQTTRIRHDARCLLRAGAHGRELKSVDVFNPIGEDQPLLATGAEDTTVRLFRSAPSSTASSKTAFECLRVLDTHRSGIQQVSWSKDGRYLFTSAAYEEFFVWRISEVPSFGIATKLIAASPKDDANSDLRIPSFDILEVEDHDGEQSFLVCLALANSTLKIFHFSPSDEGNFTLLASGRYTTNCLTQAHFLVKNSSVSLISAATDGHFTFWDLTSTLDPFYTITNSTLKAKKPFDGSSFSPENITCESRYLIHSNSIKSLELIPISDTNTVIVAGGDDNSISVSLLTTPSDPNLSAQVTTVSISDAHAAAVTAVKVLSQQVSRDVVSNTESAKITVASSGNDHRVKIWSITVDPKQLGTRGITVEFLLDRYSSVADVSSLGLIHGSGRDLSAETDVSSLKENQPKIVVGGVGMEMFGIKL</sequence>
<evidence type="ECO:0000256" key="5">
    <source>
        <dbReference type="ARBA" id="ARBA00022737"/>
    </source>
</evidence>
<dbReference type="GeneID" id="34571805"/>
<evidence type="ECO:0000256" key="1">
    <source>
        <dbReference type="ARBA" id="ARBA00004496"/>
    </source>
</evidence>
<keyword evidence="2" id="KW-0963">Cytoplasm</keyword>
<dbReference type="RefSeq" id="XP_022493919.1">
    <property type="nucleotide sequence ID" value="XM_022627071.1"/>
</dbReference>
<keyword evidence="4" id="KW-0819">tRNA processing</keyword>
<dbReference type="SUPFAM" id="SSF50978">
    <property type="entry name" value="WD40 repeat-like"/>
    <property type="match status" value="2"/>
</dbReference>
<dbReference type="InterPro" id="IPR036322">
    <property type="entry name" value="WD40_repeat_dom_sf"/>
</dbReference>
<dbReference type="InterPro" id="IPR019775">
    <property type="entry name" value="WD40_repeat_CS"/>
</dbReference>
<evidence type="ECO:0000313" key="9">
    <source>
        <dbReference type="Proteomes" id="UP000177622"/>
    </source>
</evidence>
<evidence type="ECO:0000256" key="6">
    <source>
        <dbReference type="ARBA" id="ARBA00038255"/>
    </source>
</evidence>
<dbReference type="GO" id="GO:0005737">
    <property type="term" value="C:cytoplasm"/>
    <property type="evidence" value="ECO:0007669"/>
    <property type="project" value="UniProtKB-SubCell"/>
</dbReference>
<dbReference type="STRING" id="1835702.A0A1F5LZI1"/>
<dbReference type="InterPro" id="IPR001680">
    <property type="entry name" value="WD40_rpt"/>
</dbReference>
<dbReference type="Proteomes" id="UP000177622">
    <property type="component" value="Unassembled WGS sequence"/>
</dbReference>
<keyword evidence="5" id="KW-0677">Repeat</keyword>
<keyword evidence="9" id="KW-1185">Reference proteome</keyword>
<dbReference type="Gene3D" id="2.130.10.10">
    <property type="entry name" value="YVTN repeat-like/Quinoprotein amine dehydrogenase"/>
    <property type="match status" value="3"/>
</dbReference>
<feature type="repeat" description="WD" evidence="7">
    <location>
        <begin position="216"/>
        <end position="266"/>
    </location>
</feature>
<dbReference type="Pfam" id="PF00400">
    <property type="entry name" value="WD40"/>
    <property type="match status" value="2"/>
</dbReference>
<gene>
    <name evidence="8" type="ORF">PENARI_c001G11927</name>
</gene>
<dbReference type="InterPro" id="IPR051973">
    <property type="entry name" value="tRNA_Anticodon_Mtase-Reg"/>
</dbReference>
<evidence type="ECO:0000256" key="7">
    <source>
        <dbReference type="PROSITE-ProRule" id="PRU00221"/>
    </source>
</evidence>
<evidence type="ECO:0000256" key="4">
    <source>
        <dbReference type="ARBA" id="ARBA00022694"/>
    </source>
</evidence>
<organism evidence="8 9">
    <name type="scientific">Penicillium arizonense</name>
    <dbReference type="NCBI Taxonomy" id="1835702"/>
    <lineage>
        <taxon>Eukaryota</taxon>
        <taxon>Fungi</taxon>
        <taxon>Dikarya</taxon>
        <taxon>Ascomycota</taxon>
        <taxon>Pezizomycotina</taxon>
        <taxon>Eurotiomycetes</taxon>
        <taxon>Eurotiomycetidae</taxon>
        <taxon>Eurotiales</taxon>
        <taxon>Aspergillaceae</taxon>
        <taxon>Penicillium</taxon>
    </lineage>
</organism>
<comment type="caution">
    <text evidence="8">The sequence shown here is derived from an EMBL/GenBank/DDBJ whole genome shotgun (WGS) entry which is preliminary data.</text>
</comment>
<dbReference type="PROSITE" id="PS00678">
    <property type="entry name" value="WD_REPEATS_1"/>
    <property type="match status" value="1"/>
</dbReference>
<dbReference type="GO" id="GO:0030488">
    <property type="term" value="P:tRNA methylation"/>
    <property type="evidence" value="ECO:0007669"/>
    <property type="project" value="TreeGrafter"/>
</dbReference>
<feature type="repeat" description="WD" evidence="7">
    <location>
        <begin position="820"/>
        <end position="854"/>
    </location>
</feature>
<protein>
    <submittedName>
        <fullName evidence="8">Uncharacterized protein</fullName>
    </submittedName>
</protein>
<dbReference type="AlphaFoldDB" id="A0A1F5LZI1"/>
<name>A0A1F5LZI1_PENAI</name>
<proteinExistence type="inferred from homology"/>
<dbReference type="PANTHER" id="PTHR14344:SF3">
    <property type="entry name" value="WD REPEAT-CONTAINING PROTEIN 6"/>
    <property type="match status" value="1"/>
</dbReference>
<reference evidence="8 9" key="1">
    <citation type="journal article" date="2016" name="Sci. Rep.">
        <title>Penicillium arizonense, a new, genome sequenced fungal species, reveals a high chemical diversity in secreted metabolites.</title>
        <authorList>
            <person name="Grijseels S."/>
            <person name="Nielsen J.C."/>
            <person name="Randelovic M."/>
            <person name="Nielsen J."/>
            <person name="Nielsen K.F."/>
            <person name="Workman M."/>
            <person name="Frisvad J.C."/>
        </authorList>
    </citation>
    <scope>NUCLEOTIDE SEQUENCE [LARGE SCALE GENOMIC DNA]</scope>
    <source>
        <strain evidence="8 9">CBS 141311</strain>
    </source>
</reference>
<comment type="subcellular location">
    <subcellularLocation>
        <location evidence="1">Cytoplasm</location>
    </subcellularLocation>
</comment>
<dbReference type="PROSITE" id="PS50294">
    <property type="entry name" value="WD_REPEATS_REGION"/>
    <property type="match status" value="1"/>
</dbReference>
<accession>A0A1F5LZI1</accession>
<evidence type="ECO:0000313" key="8">
    <source>
        <dbReference type="EMBL" id="OGE58496.1"/>
    </source>
</evidence>
<dbReference type="EMBL" id="LXJU01000001">
    <property type="protein sequence ID" value="OGE58496.1"/>
    <property type="molecule type" value="Genomic_DNA"/>
</dbReference>
<keyword evidence="3 7" id="KW-0853">WD repeat</keyword>
<dbReference type="PROSITE" id="PS50082">
    <property type="entry name" value="WD_REPEATS_2"/>
    <property type="match status" value="2"/>
</dbReference>
<dbReference type="InterPro" id="IPR015943">
    <property type="entry name" value="WD40/YVTN_repeat-like_dom_sf"/>
</dbReference>
<evidence type="ECO:0000256" key="2">
    <source>
        <dbReference type="ARBA" id="ARBA00022490"/>
    </source>
</evidence>
<dbReference type="SMART" id="SM00320">
    <property type="entry name" value="WD40"/>
    <property type="match status" value="10"/>
</dbReference>
<comment type="similarity">
    <text evidence="6">Belongs to the WD repeat WDR6 family.</text>
</comment>